<sequence length="160" mass="18003">MDKRQEKMKRSVSEKSMLMQRHKKKNSGDDQSMNKNRFLVTVNVLGSAGPIRFVVKEDDLVSGVIQTALKTYAREGRLPVLGTEVNNFVLHAAADSDVFQSSALNPSEAIGSRGGRNFVLCKKQIQPQMTEARSEMISHKRSGSWKAWFNKSFSFKILSH</sequence>
<protein>
    <submittedName>
        <fullName evidence="4">Uncharacterized protein At4g22758-like isoform X1</fullName>
    </submittedName>
</protein>
<dbReference type="Proteomes" id="UP000827889">
    <property type="component" value="Chromosome 8"/>
</dbReference>
<dbReference type="InterPro" id="IPR040358">
    <property type="entry name" value="At4g22758-like"/>
</dbReference>
<evidence type="ECO:0000313" key="4">
    <source>
        <dbReference type="RefSeq" id="XP_048140481.1"/>
    </source>
</evidence>
<feature type="domain" description="DUF7054" evidence="2">
    <location>
        <begin position="35"/>
        <end position="121"/>
    </location>
</feature>
<dbReference type="InterPro" id="IPR055482">
    <property type="entry name" value="DUF7054"/>
</dbReference>
<evidence type="ECO:0000256" key="1">
    <source>
        <dbReference type="SAM" id="MobiDB-lite"/>
    </source>
</evidence>
<organism evidence="3 4">
    <name type="scientific">Rhodamnia argentea</name>
    <dbReference type="NCBI Taxonomy" id="178133"/>
    <lineage>
        <taxon>Eukaryota</taxon>
        <taxon>Viridiplantae</taxon>
        <taxon>Streptophyta</taxon>
        <taxon>Embryophyta</taxon>
        <taxon>Tracheophyta</taxon>
        <taxon>Spermatophyta</taxon>
        <taxon>Magnoliopsida</taxon>
        <taxon>eudicotyledons</taxon>
        <taxon>Gunneridae</taxon>
        <taxon>Pentapetalae</taxon>
        <taxon>rosids</taxon>
        <taxon>malvids</taxon>
        <taxon>Myrtales</taxon>
        <taxon>Myrtaceae</taxon>
        <taxon>Myrtoideae</taxon>
        <taxon>Myrteae</taxon>
        <taxon>Australasian group</taxon>
        <taxon>Rhodamnia</taxon>
    </lineage>
</organism>
<dbReference type="PANTHER" id="PTHR33270">
    <property type="entry name" value="BNAC05G50380D PROTEIN"/>
    <property type="match status" value="1"/>
</dbReference>
<evidence type="ECO:0000313" key="3">
    <source>
        <dbReference type="Proteomes" id="UP000827889"/>
    </source>
</evidence>
<accession>A0ABM3HV67</accession>
<feature type="compositionally biased region" description="Basic and acidic residues" evidence="1">
    <location>
        <begin position="1"/>
        <end position="13"/>
    </location>
</feature>
<dbReference type="PANTHER" id="PTHR33270:SF5">
    <property type="entry name" value="GB|AAC00605.1"/>
    <property type="match status" value="1"/>
</dbReference>
<dbReference type="RefSeq" id="XP_048140481.1">
    <property type="nucleotide sequence ID" value="XM_048284524.1"/>
</dbReference>
<keyword evidence="3" id="KW-1185">Reference proteome</keyword>
<reference evidence="4" key="1">
    <citation type="submission" date="2025-08" db="UniProtKB">
        <authorList>
            <consortium name="RefSeq"/>
        </authorList>
    </citation>
    <scope>IDENTIFICATION</scope>
    <source>
        <tissue evidence="4">Leaf</tissue>
    </source>
</reference>
<evidence type="ECO:0000259" key="2">
    <source>
        <dbReference type="Pfam" id="PF23156"/>
    </source>
</evidence>
<proteinExistence type="predicted"/>
<dbReference type="GeneID" id="115745341"/>
<name>A0ABM3HV67_9MYRT</name>
<dbReference type="Pfam" id="PF23156">
    <property type="entry name" value="DUF7054"/>
    <property type="match status" value="1"/>
</dbReference>
<feature type="region of interest" description="Disordered" evidence="1">
    <location>
        <begin position="1"/>
        <end position="33"/>
    </location>
</feature>
<gene>
    <name evidence="4" type="primary">LOC115745341</name>
</gene>